<dbReference type="InParanoid" id="A0A482XDY2"/>
<feature type="region of interest" description="Disordered" evidence="1">
    <location>
        <begin position="22"/>
        <end position="43"/>
    </location>
</feature>
<evidence type="ECO:0000256" key="1">
    <source>
        <dbReference type="SAM" id="MobiDB-lite"/>
    </source>
</evidence>
<organism evidence="2 3">
    <name type="scientific">Laodelphax striatellus</name>
    <name type="common">Small brown planthopper</name>
    <name type="synonym">Delphax striatella</name>
    <dbReference type="NCBI Taxonomy" id="195883"/>
    <lineage>
        <taxon>Eukaryota</taxon>
        <taxon>Metazoa</taxon>
        <taxon>Ecdysozoa</taxon>
        <taxon>Arthropoda</taxon>
        <taxon>Hexapoda</taxon>
        <taxon>Insecta</taxon>
        <taxon>Pterygota</taxon>
        <taxon>Neoptera</taxon>
        <taxon>Paraneoptera</taxon>
        <taxon>Hemiptera</taxon>
        <taxon>Auchenorrhyncha</taxon>
        <taxon>Fulgoroidea</taxon>
        <taxon>Delphacidae</taxon>
        <taxon>Criomorphinae</taxon>
        <taxon>Laodelphax</taxon>
    </lineage>
</organism>
<accession>A0A482XDY2</accession>
<dbReference type="EMBL" id="QKKF02011938">
    <property type="protein sequence ID" value="RZF43933.1"/>
    <property type="molecule type" value="Genomic_DNA"/>
</dbReference>
<comment type="caution">
    <text evidence="2">The sequence shown here is derived from an EMBL/GenBank/DDBJ whole genome shotgun (WGS) entry which is preliminary data.</text>
</comment>
<keyword evidence="3" id="KW-1185">Reference proteome</keyword>
<dbReference type="AlphaFoldDB" id="A0A482XDY2"/>
<sequence>MPKIFLIKNRLHLQQLKLLETQKNRDESVSLSPPGSPLNEPQPLSLIVNKSVESLLISCFSEDTLNRRSRLPKKQSLSHVRDLN</sequence>
<dbReference type="Proteomes" id="UP000291343">
    <property type="component" value="Unassembled WGS sequence"/>
</dbReference>
<proteinExistence type="predicted"/>
<protein>
    <submittedName>
        <fullName evidence="2">Uncharacterized protein</fullName>
    </submittedName>
</protein>
<evidence type="ECO:0000313" key="2">
    <source>
        <dbReference type="EMBL" id="RZF43933.1"/>
    </source>
</evidence>
<name>A0A482XDY2_LAOST</name>
<gene>
    <name evidence="2" type="ORF">LSTR_LSTR016093</name>
</gene>
<dbReference type="OrthoDB" id="8063190at2759"/>
<reference evidence="2 3" key="1">
    <citation type="journal article" date="2017" name="Gigascience">
        <title>Genome sequence of the small brown planthopper, Laodelphax striatellus.</title>
        <authorList>
            <person name="Zhu J."/>
            <person name="Jiang F."/>
            <person name="Wang X."/>
            <person name="Yang P."/>
            <person name="Bao Y."/>
            <person name="Zhao W."/>
            <person name="Wang W."/>
            <person name="Lu H."/>
            <person name="Wang Q."/>
            <person name="Cui N."/>
            <person name="Li J."/>
            <person name="Chen X."/>
            <person name="Luo L."/>
            <person name="Yu J."/>
            <person name="Kang L."/>
            <person name="Cui F."/>
        </authorList>
    </citation>
    <scope>NUCLEOTIDE SEQUENCE [LARGE SCALE GENOMIC DNA]</scope>
    <source>
        <strain evidence="2">Lst14</strain>
    </source>
</reference>
<evidence type="ECO:0000313" key="3">
    <source>
        <dbReference type="Proteomes" id="UP000291343"/>
    </source>
</evidence>